<dbReference type="Pfam" id="PF00646">
    <property type="entry name" value="F-box"/>
    <property type="match status" value="1"/>
</dbReference>
<dbReference type="InterPro" id="IPR017451">
    <property type="entry name" value="F-box-assoc_interact_dom"/>
</dbReference>
<gene>
    <name evidence="2" type="ORF">OLEA9_A061589</name>
</gene>
<evidence type="ECO:0000313" key="2">
    <source>
        <dbReference type="EMBL" id="CAA3030594.1"/>
    </source>
</evidence>
<dbReference type="InterPro" id="IPR050796">
    <property type="entry name" value="SCF_F-box_component"/>
</dbReference>
<dbReference type="SUPFAM" id="SSF81383">
    <property type="entry name" value="F-box domain"/>
    <property type="match status" value="1"/>
</dbReference>
<dbReference type="Pfam" id="PF08268">
    <property type="entry name" value="FBA_3"/>
    <property type="match status" value="1"/>
</dbReference>
<protein>
    <submittedName>
        <fullName evidence="2">F-box kelch-repeat At3g23880-like</fullName>
    </submittedName>
</protein>
<comment type="caution">
    <text evidence="2">The sequence shown here is derived from an EMBL/GenBank/DDBJ whole genome shotgun (WGS) entry which is preliminary data.</text>
</comment>
<feature type="domain" description="F-box" evidence="1">
    <location>
        <begin position="1"/>
        <end position="48"/>
    </location>
</feature>
<dbReference type="InterPro" id="IPR001810">
    <property type="entry name" value="F-box_dom"/>
</dbReference>
<dbReference type="InterPro" id="IPR036047">
    <property type="entry name" value="F-box-like_dom_sf"/>
</dbReference>
<dbReference type="CDD" id="cd22157">
    <property type="entry name" value="F-box_AtFBW1-like"/>
    <property type="match status" value="1"/>
</dbReference>
<evidence type="ECO:0000259" key="1">
    <source>
        <dbReference type="PROSITE" id="PS50181"/>
    </source>
</evidence>
<dbReference type="InterPro" id="IPR011043">
    <property type="entry name" value="Gal_Oxase/kelch_b-propeller"/>
</dbReference>
<dbReference type="PANTHER" id="PTHR31672">
    <property type="entry name" value="BNACNNG10540D PROTEIN"/>
    <property type="match status" value="1"/>
</dbReference>
<dbReference type="NCBIfam" id="TIGR01640">
    <property type="entry name" value="F_box_assoc_1"/>
    <property type="match status" value="1"/>
</dbReference>
<dbReference type="Proteomes" id="UP000594638">
    <property type="component" value="Unassembled WGS sequence"/>
</dbReference>
<dbReference type="Gene3D" id="1.20.1280.50">
    <property type="match status" value="1"/>
</dbReference>
<dbReference type="SMART" id="SM00256">
    <property type="entry name" value="FBOX"/>
    <property type="match status" value="1"/>
</dbReference>
<dbReference type="PROSITE" id="PS50181">
    <property type="entry name" value="FBOX"/>
    <property type="match status" value="1"/>
</dbReference>
<reference evidence="2 3" key="1">
    <citation type="submission" date="2019-12" db="EMBL/GenBank/DDBJ databases">
        <authorList>
            <person name="Alioto T."/>
            <person name="Alioto T."/>
            <person name="Gomez Garrido J."/>
        </authorList>
    </citation>
    <scope>NUCLEOTIDE SEQUENCE [LARGE SCALE GENOMIC DNA]</scope>
</reference>
<sequence>MDNFGHIPRDVIIEILSRLPVKSLLRFKCVCKSWRSIITGHSFIYEHLNMALVDCKRARLLIMHIDPHTRATVFSLFTNEQLKAPKNLRFHTKPQGHFRIMGPCHGLFCLYDYYENFFLWNPATREIKDMPKTPIRLSREFVHKPNNALYGFGFDLKTRDYKVVKMLWSDYKDGVGEYRVYVYTLSTNSWRKIDVALLTRVYYSFSYYNSAYVNGTYYWWARLFIVCFDISNEQLWMIRLPKLIFPPMEGDVRASTTFNEYNGSLAVFFFLQNETETCLNCGHWIDMAWQLLGPSTLLLDC</sequence>
<dbReference type="EMBL" id="CACTIH010009382">
    <property type="protein sequence ID" value="CAA3030594.1"/>
    <property type="molecule type" value="Genomic_DNA"/>
</dbReference>
<proteinExistence type="predicted"/>
<name>A0A8S0VL06_OLEEU</name>
<dbReference type="InterPro" id="IPR013187">
    <property type="entry name" value="F-box-assoc_dom_typ3"/>
</dbReference>
<organism evidence="2 3">
    <name type="scientific">Olea europaea subsp. europaea</name>
    <dbReference type="NCBI Taxonomy" id="158383"/>
    <lineage>
        <taxon>Eukaryota</taxon>
        <taxon>Viridiplantae</taxon>
        <taxon>Streptophyta</taxon>
        <taxon>Embryophyta</taxon>
        <taxon>Tracheophyta</taxon>
        <taxon>Spermatophyta</taxon>
        <taxon>Magnoliopsida</taxon>
        <taxon>eudicotyledons</taxon>
        <taxon>Gunneridae</taxon>
        <taxon>Pentapetalae</taxon>
        <taxon>asterids</taxon>
        <taxon>lamiids</taxon>
        <taxon>Lamiales</taxon>
        <taxon>Oleaceae</taxon>
        <taxon>Oleeae</taxon>
        <taxon>Olea</taxon>
    </lineage>
</organism>
<dbReference type="SUPFAM" id="SSF50965">
    <property type="entry name" value="Galactose oxidase, central domain"/>
    <property type="match status" value="1"/>
</dbReference>
<evidence type="ECO:0000313" key="3">
    <source>
        <dbReference type="Proteomes" id="UP000594638"/>
    </source>
</evidence>
<dbReference type="AlphaFoldDB" id="A0A8S0VL06"/>
<accession>A0A8S0VL06</accession>
<dbReference type="OrthoDB" id="1924677at2759"/>
<dbReference type="PANTHER" id="PTHR31672:SF13">
    <property type="entry name" value="F-BOX PROTEIN CPR30-LIKE"/>
    <property type="match status" value="1"/>
</dbReference>
<keyword evidence="3" id="KW-1185">Reference proteome</keyword>
<dbReference type="Gramene" id="OE9A061589T1">
    <property type="protein sequence ID" value="OE9A061589C1"/>
    <property type="gene ID" value="OE9A061589"/>
</dbReference>